<dbReference type="SMART" id="SM00271">
    <property type="entry name" value="DnaJ"/>
    <property type="match status" value="1"/>
</dbReference>
<dbReference type="GO" id="GO:0030544">
    <property type="term" value="F:Hsp70 protein binding"/>
    <property type="evidence" value="ECO:0007669"/>
    <property type="project" value="InterPro"/>
</dbReference>
<dbReference type="InterPro" id="IPR001623">
    <property type="entry name" value="DnaJ_domain"/>
</dbReference>
<dbReference type="InterPro" id="IPR036869">
    <property type="entry name" value="J_dom_sf"/>
</dbReference>
<accession>A0A8B9Q840</accession>
<reference evidence="4" key="2">
    <citation type="submission" date="2025-09" db="UniProtKB">
        <authorList>
            <consortium name="Ensembl"/>
        </authorList>
    </citation>
    <scope>IDENTIFICATION</scope>
</reference>
<evidence type="ECO:0000313" key="5">
    <source>
        <dbReference type="Proteomes" id="UP000694424"/>
    </source>
</evidence>
<dbReference type="GO" id="GO:0051082">
    <property type="term" value="F:unfolded protein binding"/>
    <property type="evidence" value="ECO:0007669"/>
    <property type="project" value="InterPro"/>
</dbReference>
<evidence type="ECO:0000259" key="3">
    <source>
        <dbReference type="PROSITE" id="PS50076"/>
    </source>
</evidence>
<dbReference type="PRINTS" id="PR00625">
    <property type="entry name" value="JDOMAIN"/>
</dbReference>
<dbReference type="Gene3D" id="1.10.287.110">
    <property type="entry name" value="DnaJ domain"/>
    <property type="match status" value="1"/>
</dbReference>
<evidence type="ECO:0000313" key="4">
    <source>
        <dbReference type="Ensembl" id="ENSAOWP00000022429.1"/>
    </source>
</evidence>
<protein>
    <submittedName>
        <fullName evidence="4">DnaJ heat shock protein family (Hsp40) member B8</fullName>
    </submittedName>
</protein>
<dbReference type="Pfam" id="PF00226">
    <property type="entry name" value="DnaJ"/>
    <property type="match status" value="1"/>
</dbReference>
<dbReference type="Proteomes" id="UP000694424">
    <property type="component" value="Unplaced"/>
</dbReference>
<feature type="region of interest" description="Disordered" evidence="2">
    <location>
        <begin position="64"/>
        <end position="89"/>
    </location>
</feature>
<dbReference type="InterPro" id="IPR043183">
    <property type="entry name" value="DNJB2/6-like"/>
</dbReference>
<dbReference type="AlphaFoldDB" id="A0A8B9Q840"/>
<evidence type="ECO:0000256" key="1">
    <source>
        <dbReference type="ARBA" id="ARBA00023186"/>
    </source>
</evidence>
<dbReference type="PANTHER" id="PTHR45168:SF4">
    <property type="entry name" value="SIMILAR TO DNAJ HOMOLOG SUBFAMILY B MEMBER 6 (HEAT SHOCK PROTEIN J2) (HSJ-2) (MRJ) (MDJ4)"/>
    <property type="match status" value="1"/>
</dbReference>
<feature type="domain" description="J" evidence="3">
    <location>
        <begin position="3"/>
        <end position="69"/>
    </location>
</feature>
<proteinExistence type="predicted"/>
<organism evidence="4 5">
    <name type="scientific">Apteryx owenii</name>
    <name type="common">Little spotted kiwi</name>
    <dbReference type="NCBI Taxonomy" id="8824"/>
    <lineage>
        <taxon>Eukaryota</taxon>
        <taxon>Metazoa</taxon>
        <taxon>Chordata</taxon>
        <taxon>Craniata</taxon>
        <taxon>Vertebrata</taxon>
        <taxon>Euteleostomi</taxon>
        <taxon>Archelosauria</taxon>
        <taxon>Archosauria</taxon>
        <taxon>Dinosauria</taxon>
        <taxon>Saurischia</taxon>
        <taxon>Theropoda</taxon>
        <taxon>Coelurosauria</taxon>
        <taxon>Aves</taxon>
        <taxon>Palaeognathae</taxon>
        <taxon>Apterygiformes</taxon>
        <taxon>Apterygidae</taxon>
        <taxon>Apteryx</taxon>
    </lineage>
</organism>
<dbReference type="PROSITE" id="PS50076">
    <property type="entry name" value="DNAJ_2"/>
    <property type="match status" value="1"/>
</dbReference>
<dbReference type="GO" id="GO:0005737">
    <property type="term" value="C:cytoplasm"/>
    <property type="evidence" value="ECO:0007669"/>
    <property type="project" value="UniProtKB-ARBA"/>
</dbReference>
<sequence length="332" mass="37684">MVDYYKVLGLQKSASQDDIKKSYRKLALKWHPDKNPNNKEEAEKKFKAVAEAYEVLSDPQKRSLYDRPVKESRSQGGRGAAGGRNNPFDSSYIFHNPEETFREFFGGLDPFAHDFWDNSFNNHGENRHRTSGRGNGLSLFPDFVQSFISFNSFSPSEQTTFSFGGDTAGSHSFRSVSTTSEVINGRRITTRKIIENGQERTEVEEDGQLKSVKVNGRESHGKRAGKTALPMSCISARARNLPGVVPKPSKEMDCARVTERDKRISEQNTNNFKDFFLIFFSSHLAAESQRRQYQMTNHSTTTREPLSHIFLALCSSYKNASSLFEDIFWDLA</sequence>
<dbReference type="PROSITE" id="PS00636">
    <property type="entry name" value="DNAJ_1"/>
    <property type="match status" value="1"/>
</dbReference>
<feature type="compositionally biased region" description="Basic and acidic residues" evidence="2">
    <location>
        <begin position="64"/>
        <end position="73"/>
    </location>
</feature>
<name>A0A8B9Q840_APTOW</name>
<dbReference type="CDD" id="cd06257">
    <property type="entry name" value="DnaJ"/>
    <property type="match status" value="1"/>
</dbReference>
<keyword evidence="1" id="KW-0143">Chaperone</keyword>
<evidence type="ECO:0000256" key="2">
    <source>
        <dbReference type="SAM" id="MobiDB-lite"/>
    </source>
</evidence>
<dbReference type="FunFam" id="1.10.287.110:FF:000021">
    <property type="entry name" value="DnaJ (Hsp40) homolog, subfamily B, member 2"/>
    <property type="match status" value="1"/>
</dbReference>
<dbReference type="PANTHER" id="PTHR45168">
    <property type="entry name" value="DNAJ HOMOLOG SUBFAMILY B MEMBER 2"/>
    <property type="match status" value="1"/>
</dbReference>
<dbReference type="SUPFAM" id="SSF46565">
    <property type="entry name" value="Chaperone J-domain"/>
    <property type="match status" value="1"/>
</dbReference>
<dbReference type="InterPro" id="IPR018253">
    <property type="entry name" value="DnaJ_domain_CS"/>
</dbReference>
<reference evidence="4" key="1">
    <citation type="submission" date="2025-08" db="UniProtKB">
        <authorList>
            <consortium name="Ensembl"/>
        </authorList>
    </citation>
    <scope>IDENTIFICATION</scope>
</reference>
<keyword evidence="5" id="KW-1185">Reference proteome</keyword>
<dbReference type="Ensembl" id="ENSAOWT00000025419.1">
    <property type="protein sequence ID" value="ENSAOWP00000022429.1"/>
    <property type="gene ID" value="ENSAOWG00000015147.1"/>
</dbReference>